<gene>
    <name evidence="2" type="ORF">MTX78_16140</name>
</gene>
<dbReference type="RefSeq" id="WP_243796345.1">
    <property type="nucleotide sequence ID" value="NZ_CP094669.1"/>
</dbReference>
<reference evidence="2 3" key="1">
    <citation type="submission" date="2022-03" db="EMBL/GenBank/DDBJ databases">
        <title>Hymenobactersp. isolated from the air.</title>
        <authorList>
            <person name="Won M."/>
            <person name="Kwon S.-W."/>
        </authorList>
    </citation>
    <scope>NUCLEOTIDE SEQUENCE [LARGE SCALE GENOMIC DNA]</scope>
    <source>
        <strain evidence="2 3">KACC 21982</strain>
    </source>
</reference>
<keyword evidence="1" id="KW-0472">Membrane</keyword>
<feature type="transmembrane region" description="Helical" evidence="1">
    <location>
        <begin position="25"/>
        <end position="45"/>
    </location>
</feature>
<evidence type="ECO:0000313" key="2">
    <source>
        <dbReference type="EMBL" id="UOG73651.1"/>
    </source>
</evidence>
<dbReference type="Proteomes" id="UP000831113">
    <property type="component" value="Chromosome"/>
</dbReference>
<organism evidence="2 3">
    <name type="scientific">Hymenobacter tibetensis</name>
    <dbReference type="NCBI Taxonomy" id="497967"/>
    <lineage>
        <taxon>Bacteria</taxon>
        <taxon>Pseudomonadati</taxon>
        <taxon>Bacteroidota</taxon>
        <taxon>Cytophagia</taxon>
        <taxon>Cytophagales</taxon>
        <taxon>Hymenobacteraceae</taxon>
        <taxon>Hymenobacter</taxon>
    </lineage>
</organism>
<evidence type="ECO:0000313" key="3">
    <source>
        <dbReference type="Proteomes" id="UP000831113"/>
    </source>
</evidence>
<keyword evidence="1" id="KW-1133">Transmembrane helix</keyword>
<keyword evidence="3" id="KW-1185">Reference proteome</keyword>
<evidence type="ECO:0000256" key="1">
    <source>
        <dbReference type="SAM" id="Phobius"/>
    </source>
</evidence>
<protein>
    <submittedName>
        <fullName evidence="2">Uncharacterized protein</fullName>
    </submittedName>
</protein>
<proteinExistence type="predicted"/>
<dbReference type="EMBL" id="CP094669">
    <property type="protein sequence ID" value="UOG73651.1"/>
    <property type="molecule type" value="Genomic_DNA"/>
</dbReference>
<name>A0ABY4CU61_9BACT</name>
<accession>A0ABY4CU61</accession>
<keyword evidence="1" id="KW-0812">Transmembrane</keyword>
<sequence>MNNLSAAGPIILYHKHRARVERAKGLSHLMPAVVLLSGLFGVISGQEPFTVLAGL</sequence>